<dbReference type="Pfam" id="PF00201">
    <property type="entry name" value="UDPGT"/>
    <property type="match status" value="1"/>
</dbReference>
<keyword evidence="7" id="KW-1185">Reference proteome</keyword>
<dbReference type="PANTHER" id="PTHR11926">
    <property type="entry name" value="GLUCOSYL/GLUCURONOSYL TRANSFERASES"/>
    <property type="match status" value="1"/>
</dbReference>
<dbReference type="PROSITE" id="PS00375">
    <property type="entry name" value="UDPGT"/>
    <property type="match status" value="1"/>
</dbReference>
<name>A0ABR2QJ96_9ROSI</name>
<reference evidence="6 7" key="1">
    <citation type="journal article" date="2024" name="G3 (Bethesda)">
        <title>Genome assembly of Hibiscus sabdariffa L. provides insights into metabolisms of medicinal natural products.</title>
        <authorList>
            <person name="Kim T."/>
        </authorList>
    </citation>
    <scope>NUCLEOTIDE SEQUENCE [LARGE SCALE GENOMIC DNA]</scope>
    <source>
        <strain evidence="6">TK-2024</strain>
        <tissue evidence="6">Old leaves</tissue>
    </source>
</reference>
<dbReference type="CDD" id="cd03784">
    <property type="entry name" value="GT1_Gtf-like"/>
    <property type="match status" value="1"/>
</dbReference>
<keyword evidence="3 4" id="KW-0808">Transferase</keyword>
<comment type="caution">
    <text evidence="6">The sequence shown here is derived from an EMBL/GenBank/DDBJ whole genome shotgun (WGS) entry which is preliminary data.</text>
</comment>
<evidence type="ECO:0000313" key="6">
    <source>
        <dbReference type="EMBL" id="KAK9000704.1"/>
    </source>
</evidence>
<evidence type="ECO:0000256" key="3">
    <source>
        <dbReference type="ARBA" id="ARBA00022679"/>
    </source>
</evidence>
<dbReference type="Gene3D" id="3.40.50.2000">
    <property type="entry name" value="Glycogen Phosphorylase B"/>
    <property type="match status" value="2"/>
</dbReference>
<dbReference type="EC" id="2.4.1.-" evidence="5"/>
<dbReference type="EMBL" id="JBBPBN010000037">
    <property type="protein sequence ID" value="KAK9000704.1"/>
    <property type="molecule type" value="Genomic_DNA"/>
</dbReference>
<proteinExistence type="inferred from homology"/>
<keyword evidence="2 4" id="KW-0328">Glycosyltransferase</keyword>
<sequence length="473" mass="52761">MESNSFPNKPHAVCVAFPAQGHVNPLLKVAKLLHHKGFHITFVNTDYTHQRLLQSRGPYALHGLPDFRFQTIPDGRPERDVATVCDSTTKNCLAPFRQLLARLNSAAGVPPVTCIVSDGLMAFTLEAAQELGIPGVLFWSTGACGFSACFHFQRLKEEGVTPFKDELCLTNGYLDTVIEWIPGMKNIRIRDLPSFVRTTDPDDIMLNFLITQCERGLKASAVILNTFNHLEHDVLESLSSMLPRVHAIGPLHLLLNNISHSPSLNSIGSNLWEEEPQCLQWLDSKDPDSVVYVNFGSTTEMTANQLVEFAWGLANTKHPFLWIIRPGMVKGESAILPPDFVEETKERSLMASWCPQEKVLNHPAVAGFLTHGGWNSIVESISSGVPMICWPFFGDHPTNCRFTCNEWGIGMEIDNDVKRDEVEKLVRELVEGEKGMEMKKNCMELRKKAEEAACLNGPSSLDLESLINEVLLK</sequence>
<dbReference type="InterPro" id="IPR035595">
    <property type="entry name" value="UDP_glycos_trans_CS"/>
</dbReference>
<comment type="similarity">
    <text evidence="1 4">Belongs to the UDP-glycosyltransferase family.</text>
</comment>
<dbReference type="SUPFAM" id="SSF53756">
    <property type="entry name" value="UDP-Glycosyltransferase/glycogen phosphorylase"/>
    <property type="match status" value="1"/>
</dbReference>
<accession>A0ABR2QJ96</accession>
<protein>
    <recommendedName>
        <fullName evidence="5">Glycosyltransferase</fullName>
        <ecNumber evidence="5">2.4.1.-</ecNumber>
    </recommendedName>
</protein>
<evidence type="ECO:0000313" key="7">
    <source>
        <dbReference type="Proteomes" id="UP001396334"/>
    </source>
</evidence>
<dbReference type="PANTHER" id="PTHR11926:SF1407">
    <property type="entry name" value="7-DEOXYLOGANETIN GLUCOSYLTRANSFERASE-LIKE"/>
    <property type="match status" value="1"/>
</dbReference>
<evidence type="ECO:0000256" key="1">
    <source>
        <dbReference type="ARBA" id="ARBA00009995"/>
    </source>
</evidence>
<dbReference type="Proteomes" id="UP001396334">
    <property type="component" value="Unassembled WGS sequence"/>
</dbReference>
<evidence type="ECO:0000256" key="2">
    <source>
        <dbReference type="ARBA" id="ARBA00022676"/>
    </source>
</evidence>
<organism evidence="6 7">
    <name type="scientific">Hibiscus sabdariffa</name>
    <name type="common">roselle</name>
    <dbReference type="NCBI Taxonomy" id="183260"/>
    <lineage>
        <taxon>Eukaryota</taxon>
        <taxon>Viridiplantae</taxon>
        <taxon>Streptophyta</taxon>
        <taxon>Embryophyta</taxon>
        <taxon>Tracheophyta</taxon>
        <taxon>Spermatophyta</taxon>
        <taxon>Magnoliopsida</taxon>
        <taxon>eudicotyledons</taxon>
        <taxon>Gunneridae</taxon>
        <taxon>Pentapetalae</taxon>
        <taxon>rosids</taxon>
        <taxon>malvids</taxon>
        <taxon>Malvales</taxon>
        <taxon>Malvaceae</taxon>
        <taxon>Malvoideae</taxon>
        <taxon>Hibiscus</taxon>
    </lineage>
</organism>
<gene>
    <name evidence="6" type="ORF">V6N11_081193</name>
</gene>
<dbReference type="InterPro" id="IPR002213">
    <property type="entry name" value="UDP_glucos_trans"/>
</dbReference>
<evidence type="ECO:0000256" key="4">
    <source>
        <dbReference type="RuleBase" id="RU003718"/>
    </source>
</evidence>
<evidence type="ECO:0000256" key="5">
    <source>
        <dbReference type="RuleBase" id="RU362057"/>
    </source>
</evidence>